<dbReference type="Proteomes" id="UP000830167">
    <property type="component" value="Chromosome"/>
</dbReference>
<protein>
    <submittedName>
        <fullName evidence="1">YheC/YheD family protein</fullName>
    </submittedName>
</protein>
<dbReference type="SUPFAM" id="SSF56059">
    <property type="entry name" value="Glutathione synthetase ATP-binding domain-like"/>
    <property type="match status" value="1"/>
</dbReference>
<organism evidence="1 2">
    <name type="scientific">Fodinisporobacter ferrooxydans</name>
    <dbReference type="NCBI Taxonomy" id="2901836"/>
    <lineage>
        <taxon>Bacteria</taxon>
        <taxon>Bacillati</taxon>
        <taxon>Bacillota</taxon>
        <taxon>Bacilli</taxon>
        <taxon>Bacillales</taxon>
        <taxon>Alicyclobacillaceae</taxon>
        <taxon>Fodinisporobacter</taxon>
    </lineage>
</organism>
<accession>A0ABY4CFQ5</accession>
<dbReference type="InterPro" id="IPR026838">
    <property type="entry name" value="YheC/D"/>
</dbReference>
<reference evidence="1" key="1">
    <citation type="submission" date="2021-12" db="EMBL/GenBank/DDBJ databases">
        <title>Alicyclobacillaceae gen. nov., sp. nov., isolated from chalcocite enrichment system.</title>
        <authorList>
            <person name="Jiang Z."/>
        </authorList>
    </citation>
    <scope>NUCLEOTIDE SEQUENCE</scope>
    <source>
        <strain evidence="1">MYW30-H2</strain>
    </source>
</reference>
<dbReference type="RefSeq" id="WP_347435930.1">
    <property type="nucleotide sequence ID" value="NZ_CP089291.1"/>
</dbReference>
<name>A0ABY4CFQ5_9BACL</name>
<evidence type="ECO:0000313" key="1">
    <source>
        <dbReference type="EMBL" id="UOF89243.1"/>
    </source>
</evidence>
<sequence length="286" mass="32726">MPKAWLDPERGFLNKWEMYKALKDENIGPCKLPVTEPFNISALQHMLNRYPSIYVKPAGTWGGRGISRIDIKNDAFLWTLQTALQGNSLQMFESISDLYHALQLAYQDQFCIVQQAAPLVAYEGRPFDIRVHMQRETDENWAYSGSLVRVSGTSAIVSNVEISEGSVLPVEQAAAKVLQYKTPKIRRLKKSLEQTGFHICRLLDSYRIFNEIGIDLGIDPNGQLWLIEVNTDDAICGPSHDLFAKLEDKTMYNLIQQRYNNRQLQKTKWLFQLLFADPDANENKTP</sequence>
<dbReference type="Pfam" id="PF14398">
    <property type="entry name" value="ATPgrasp_YheCD"/>
    <property type="match status" value="1"/>
</dbReference>
<keyword evidence="2" id="KW-1185">Reference proteome</keyword>
<gene>
    <name evidence="1" type="ORF">LSG31_15180</name>
</gene>
<evidence type="ECO:0000313" key="2">
    <source>
        <dbReference type="Proteomes" id="UP000830167"/>
    </source>
</evidence>
<proteinExistence type="predicted"/>
<dbReference type="Gene3D" id="3.30.470.20">
    <property type="entry name" value="ATP-grasp fold, B domain"/>
    <property type="match status" value="1"/>
</dbReference>
<dbReference type="EMBL" id="CP089291">
    <property type="protein sequence ID" value="UOF89243.1"/>
    <property type="molecule type" value="Genomic_DNA"/>
</dbReference>